<evidence type="ECO:0000256" key="6">
    <source>
        <dbReference type="SAM" id="MobiDB-lite"/>
    </source>
</evidence>
<evidence type="ECO:0000256" key="2">
    <source>
        <dbReference type="ARBA" id="ARBA00022692"/>
    </source>
</evidence>
<organism evidence="9 10">
    <name type="scientific">Massariosphaeria phaeospora</name>
    <dbReference type="NCBI Taxonomy" id="100035"/>
    <lineage>
        <taxon>Eukaryota</taxon>
        <taxon>Fungi</taxon>
        <taxon>Dikarya</taxon>
        <taxon>Ascomycota</taxon>
        <taxon>Pezizomycotina</taxon>
        <taxon>Dothideomycetes</taxon>
        <taxon>Pleosporomycetidae</taxon>
        <taxon>Pleosporales</taxon>
        <taxon>Pleosporales incertae sedis</taxon>
        <taxon>Massariosphaeria</taxon>
    </lineage>
</organism>
<dbReference type="Proteomes" id="UP000481861">
    <property type="component" value="Unassembled WGS sequence"/>
</dbReference>
<dbReference type="EMBL" id="JAADJZ010000018">
    <property type="protein sequence ID" value="KAF2868564.1"/>
    <property type="molecule type" value="Genomic_DNA"/>
</dbReference>
<keyword evidence="4 7" id="KW-0472">Membrane</keyword>
<feature type="transmembrane region" description="Helical" evidence="7">
    <location>
        <begin position="264"/>
        <end position="284"/>
    </location>
</feature>
<evidence type="ECO:0000256" key="4">
    <source>
        <dbReference type="ARBA" id="ARBA00023136"/>
    </source>
</evidence>
<gene>
    <name evidence="9" type="ORF">BDV95DRAFT_670164</name>
</gene>
<name>A0A7C8MG44_9PLEO</name>
<dbReference type="GO" id="GO:0016020">
    <property type="term" value="C:membrane"/>
    <property type="evidence" value="ECO:0007669"/>
    <property type="project" value="UniProtKB-SubCell"/>
</dbReference>
<keyword evidence="2 7" id="KW-0812">Transmembrane</keyword>
<evidence type="ECO:0000256" key="3">
    <source>
        <dbReference type="ARBA" id="ARBA00022989"/>
    </source>
</evidence>
<protein>
    <recommendedName>
        <fullName evidence="8">Rhodopsin domain-containing protein</fullName>
    </recommendedName>
</protein>
<feature type="transmembrane region" description="Helical" evidence="7">
    <location>
        <begin position="227"/>
        <end position="252"/>
    </location>
</feature>
<comment type="similarity">
    <text evidence="5">Belongs to the SAT4 family.</text>
</comment>
<dbReference type="PANTHER" id="PTHR33048">
    <property type="entry name" value="PTH11-LIKE INTEGRAL MEMBRANE PROTEIN (AFU_ORTHOLOGUE AFUA_5G11245)"/>
    <property type="match status" value="1"/>
</dbReference>
<dbReference type="Pfam" id="PF20684">
    <property type="entry name" value="Fung_rhodopsin"/>
    <property type="match status" value="1"/>
</dbReference>
<dbReference type="InterPro" id="IPR052337">
    <property type="entry name" value="SAT4-like"/>
</dbReference>
<proteinExistence type="inferred from homology"/>
<evidence type="ECO:0000256" key="1">
    <source>
        <dbReference type="ARBA" id="ARBA00004141"/>
    </source>
</evidence>
<dbReference type="AlphaFoldDB" id="A0A7C8MG44"/>
<comment type="caution">
    <text evidence="9">The sequence shown here is derived from an EMBL/GenBank/DDBJ whole genome shotgun (WGS) entry which is preliminary data.</text>
</comment>
<reference evidence="9 10" key="1">
    <citation type="submission" date="2020-01" db="EMBL/GenBank/DDBJ databases">
        <authorList>
            <consortium name="DOE Joint Genome Institute"/>
            <person name="Haridas S."/>
            <person name="Albert R."/>
            <person name="Binder M."/>
            <person name="Bloem J."/>
            <person name="Labutti K."/>
            <person name="Salamov A."/>
            <person name="Andreopoulos B."/>
            <person name="Baker S.E."/>
            <person name="Barry K."/>
            <person name="Bills G."/>
            <person name="Bluhm B.H."/>
            <person name="Cannon C."/>
            <person name="Castanera R."/>
            <person name="Culley D.E."/>
            <person name="Daum C."/>
            <person name="Ezra D."/>
            <person name="Gonzalez J.B."/>
            <person name="Henrissat B."/>
            <person name="Kuo A."/>
            <person name="Liang C."/>
            <person name="Lipzen A."/>
            <person name="Lutzoni F."/>
            <person name="Magnuson J."/>
            <person name="Mondo S."/>
            <person name="Nolan M."/>
            <person name="Ohm R."/>
            <person name="Pangilinan J."/>
            <person name="Park H.-J.H."/>
            <person name="Ramirez L."/>
            <person name="Alfaro M."/>
            <person name="Sun H."/>
            <person name="Tritt A."/>
            <person name="Yoshinaga Y."/>
            <person name="Zwiers L.-H.L."/>
            <person name="Turgeon B.G."/>
            <person name="Goodwin S.B."/>
            <person name="Spatafora J.W."/>
            <person name="Crous P.W."/>
            <person name="Grigoriev I.V."/>
        </authorList>
    </citation>
    <scope>NUCLEOTIDE SEQUENCE [LARGE SCALE GENOMIC DNA]</scope>
    <source>
        <strain evidence="9 10">CBS 611.86</strain>
    </source>
</reference>
<dbReference type="OrthoDB" id="4682787at2759"/>
<feature type="compositionally biased region" description="Basic and acidic residues" evidence="6">
    <location>
        <begin position="352"/>
        <end position="367"/>
    </location>
</feature>
<feature type="transmembrane region" description="Helical" evidence="7">
    <location>
        <begin position="31"/>
        <end position="51"/>
    </location>
</feature>
<dbReference type="PANTHER" id="PTHR33048:SF160">
    <property type="entry name" value="SAT4 FAMILY MEMBRANE PROTEIN"/>
    <property type="match status" value="1"/>
</dbReference>
<feature type="transmembrane region" description="Helical" evidence="7">
    <location>
        <begin position="103"/>
        <end position="129"/>
    </location>
</feature>
<keyword evidence="3 7" id="KW-1133">Transmembrane helix</keyword>
<comment type="subcellular location">
    <subcellularLocation>
        <location evidence="1">Membrane</location>
        <topology evidence="1">Multi-pass membrane protein</topology>
    </subcellularLocation>
</comment>
<feature type="region of interest" description="Disordered" evidence="6">
    <location>
        <begin position="352"/>
        <end position="374"/>
    </location>
</feature>
<feature type="transmembrane region" description="Helical" evidence="7">
    <location>
        <begin position="63"/>
        <end position="83"/>
    </location>
</feature>
<keyword evidence="10" id="KW-1185">Reference proteome</keyword>
<evidence type="ECO:0000256" key="5">
    <source>
        <dbReference type="ARBA" id="ARBA00038359"/>
    </source>
</evidence>
<evidence type="ECO:0000313" key="9">
    <source>
        <dbReference type="EMBL" id="KAF2868564.1"/>
    </source>
</evidence>
<dbReference type="InterPro" id="IPR049326">
    <property type="entry name" value="Rhodopsin_dom_fungi"/>
</dbReference>
<accession>A0A7C8MG44</accession>
<feature type="transmembrane region" description="Helical" evidence="7">
    <location>
        <begin position="141"/>
        <end position="159"/>
    </location>
</feature>
<evidence type="ECO:0000259" key="8">
    <source>
        <dbReference type="Pfam" id="PF20684"/>
    </source>
</evidence>
<sequence>MNVDLEGPAMTPPPGVIPDFVNTGGQHTSGYIWLIASAVIATLAVLARVVSSSVAKKFVLEDWLMVTALGIFAGIQYVSWKLVGLPGMWTHQWNIQLKDMTPILYHLHLAAVFYGPIAMCIKVAILVNWLRIFVPKGQRNFTFWMLHVMIWANIFYYIITTLTEVFRCWPREKIWNLFYEGGSCLVDVEAQNFATSVINFVSDSAILALPQWMIWKLNMSTQKKWGLSLLFAIGIGAWSFGIIRTVYFVHLIKTEDATYEFSGIAVWTIWELTTGFLIMGIPAFPRAFKVLPGSEAIITLFRSLSSKTDLSKSNPWRHMYKPKTRKRRSVFEISELDTHGLDTVESAEVEHTVSHESVEVEPKRDVEMQQAETV</sequence>
<feature type="domain" description="Rhodopsin" evidence="8">
    <location>
        <begin position="48"/>
        <end position="285"/>
    </location>
</feature>
<evidence type="ECO:0000256" key="7">
    <source>
        <dbReference type="SAM" id="Phobius"/>
    </source>
</evidence>
<evidence type="ECO:0000313" key="10">
    <source>
        <dbReference type="Proteomes" id="UP000481861"/>
    </source>
</evidence>